<feature type="transmembrane region" description="Helical" evidence="1">
    <location>
        <begin position="74"/>
        <end position="94"/>
    </location>
</feature>
<keyword evidence="1" id="KW-1133">Transmembrane helix</keyword>
<evidence type="ECO:0000313" key="3">
    <source>
        <dbReference type="Proteomes" id="UP000478148"/>
    </source>
</evidence>
<feature type="non-terminal residue" evidence="2">
    <location>
        <position position="100"/>
    </location>
</feature>
<evidence type="ECO:0000313" key="2">
    <source>
        <dbReference type="EMBL" id="NGM16061.1"/>
    </source>
</evidence>
<comment type="caution">
    <text evidence="2">The sequence shown here is derived from an EMBL/GenBank/DDBJ whole genome shotgun (WGS) entry which is preliminary data.</text>
</comment>
<protein>
    <submittedName>
        <fullName evidence="2">Uncharacterized protein</fullName>
    </submittedName>
</protein>
<name>A0A6M1LD08_9ACTN</name>
<evidence type="ECO:0000256" key="1">
    <source>
        <dbReference type="SAM" id="Phobius"/>
    </source>
</evidence>
<keyword evidence="3" id="KW-1185">Reference proteome</keyword>
<dbReference type="Proteomes" id="UP000478148">
    <property type="component" value="Unassembled WGS sequence"/>
</dbReference>
<dbReference type="EMBL" id="SAIY01000013">
    <property type="protein sequence ID" value="NGM16061.1"/>
    <property type="molecule type" value="Genomic_DNA"/>
</dbReference>
<keyword evidence="1" id="KW-0472">Membrane</keyword>
<accession>A0A6M1LD08</accession>
<dbReference type="AlphaFoldDB" id="A0A6M1LD08"/>
<reference evidence="2 3" key="1">
    <citation type="submission" date="2020-02" db="EMBL/GenBank/DDBJ databases">
        <title>Draft Genome Sequence of Verrucosispora sp. Strain CWR15, Isolated from Gulf of Mexico Sponge.</title>
        <authorList>
            <person name="Kennedy S.J."/>
            <person name="Cella E."/>
            <person name="Azarian T."/>
            <person name="Baker B.J."/>
            <person name="Shaw L.N."/>
        </authorList>
    </citation>
    <scope>NUCLEOTIDE SEQUENCE [LARGE SCALE GENOMIC DNA]</scope>
    <source>
        <strain evidence="2 3">CWR15</strain>
    </source>
</reference>
<proteinExistence type="predicted"/>
<keyword evidence="1" id="KW-0812">Transmembrane</keyword>
<gene>
    <name evidence="2" type="ORF">ENC19_27225</name>
</gene>
<sequence>MPDTGPTVVLPGRPLTTGELLDSAVLLLRGQAPVLLPVAAVLAAAEQLVLLPLRTAVGATAPLWWVSDTNELDTFWFLLTLGAATEAMIILLLGNPAARA</sequence>
<organism evidence="2 3">
    <name type="scientific">Verrucosispora sioxanthis</name>
    <dbReference type="NCBI Taxonomy" id="2499994"/>
    <lineage>
        <taxon>Bacteria</taxon>
        <taxon>Bacillati</taxon>
        <taxon>Actinomycetota</taxon>
        <taxon>Actinomycetes</taxon>
        <taxon>Micromonosporales</taxon>
        <taxon>Micromonosporaceae</taxon>
        <taxon>Micromonospora</taxon>
    </lineage>
</organism>